<dbReference type="PROSITE" id="PS50850">
    <property type="entry name" value="MFS"/>
    <property type="match status" value="1"/>
</dbReference>
<dbReference type="PROSITE" id="PS00216">
    <property type="entry name" value="SUGAR_TRANSPORT_1"/>
    <property type="match status" value="1"/>
</dbReference>
<organism evidence="9 10">
    <name type="scientific">Blastococcus haudaquaticus</name>
    <dbReference type="NCBI Taxonomy" id="1938745"/>
    <lineage>
        <taxon>Bacteria</taxon>
        <taxon>Bacillati</taxon>
        <taxon>Actinomycetota</taxon>
        <taxon>Actinomycetes</taxon>
        <taxon>Geodermatophilales</taxon>
        <taxon>Geodermatophilaceae</taxon>
        <taxon>Blastococcus</taxon>
    </lineage>
</organism>
<evidence type="ECO:0000256" key="6">
    <source>
        <dbReference type="ARBA" id="ARBA00023136"/>
    </source>
</evidence>
<dbReference type="PANTHER" id="PTHR42718">
    <property type="entry name" value="MAJOR FACILITATOR SUPERFAMILY MULTIDRUG TRANSPORTER MFSC"/>
    <property type="match status" value="1"/>
</dbReference>
<reference evidence="10" key="1">
    <citation type="submission" date="2017-09" db="EMBL/GenBank/DDBJ databases">
        <authorList>
            <person name="Varghese N."/>
            <person name="Submissions S."/>
        </authorList>
    </citation>
    <scope>NUCLEOTIDE SEQUENCE [LARGE SCALE GENOMIC DNA]</scope>
    <source>
        <strain evidence="10">DSM 44270</strain>
    </source>
</reference>
<feature type="transmembrane region" description="Helical" evidence="7">
    <location>
        <begin position="58"/>
        <end position="76"/>
    </location>
</feature>
<feature type="transmembrane region" description="Helical" evidence="7">
    <location>
        <begin position="341"/>
        <end position="359"/>
    </location>
</feature>
<dbReference type="InterPro" id="IPR020846">
    <property type="entry name" value="MFS_dom"/>
</dbReference>
<name>A0A286GS99_9ACTN</name>
<dbReference type="AlphaFoldDB" id="A0A286GS99"/>
<evidence type="ECO:0000256" key="1">
    <source>
        <dbReference type="ARBA" id="ARBA00004651"/>
    </source>
</evidence>
<dbReference type="InterPro" id="IPR036259">
    <property type="entry name" value="MFS_trans_sf"/>
</dbReference>
<feature type="transmembrane region" description="Helical" evidence="7">
    <location>
        <begin position="316"/>
        <end position="334"/>
    </location>
</feature>
<evidence type="ECO:0000256" key="3">
    <source>
        <dbReference type="ARBA" id="ARBA00022475"/>
    </source>
</evidence>
<dbReference type="Proteomes" id="UP000219482">
    <property type="component" value="Unassembled WGS sequence"/>
</dbReference>
<feature type="transmembrane region" description="Helical" evidence="7">
    <location>
        <begin position="172"/>
        <end position="196"/>
    </location>
</feature>
<feature type="transmembrane region" description="Helical" evidence="7">
    <location>
        <begin position="365"/>
        <end position="391"/>
    </location>
</feature>
<keyword evidence="4 7" id="KW-0812">Transmembrane</keyword>
<comment type="subcellular location">
    <subcellularLocation>
        <location evidence="1">Cell membrane</location>
        <topology evidence="1">Multi-pass membrane protein</topology>
    </subcellularLocation>
</comment>
<feature type="transmembrane region" description="Helical" evidence="7">
    <location>
        <begin position="88"/>
        <end position="107"/>
    </location>
</feature>
<feature type="transmembrane region" description="Helical" evidence="7">
    <location>
        <begin position="412"/>
        <end position="431"/>
    </location>
</feature>
<dbReference type="Pfam" id="PF07690">
    <property type="entry name" value="MFS_1"/>
    <property type="match status" value="1"/>
</dbReference>
<keyword evidence="6 7" id="KW-0472">Membrane</keyword>
<proteinExistence type="predicted"/>
<sequence length="503" mass="51295">MTHVLEPVPAPSRLAGRREWAALAVLILAVVLLSVDSTVLGLAVPALTAALQPSAGELLWIADVYSFALAGLLVLMGGLADRFGRKRVLLIGTAAFGAASALAAFATDPMTLVVARAAQGAAGATLMPSTLSLIRNLFPDARQRTRAIALWSAGASGGAVLGPLVGGVLLEHFWWGSVFLINVPITAVLLVAGWFLLPESRNPRPGRLDAIGAAQSIAAILAVVYAVKEVVGHGPTAAAATAALVGVVTAVLFVRRQRRVPEPLVDIGLFANRAFSGALASQLIALIALTGLLFFFSQYLQLVRGHSPLEAGLRELPLMLAALAVVVLVGPLVVRLGLGRAIGLGLGVAGLGLLALAGAESLSGYAWLAGALVVIGLGFGVAFTLSTDAAVSAVEPHRAGTASALSETSYELGAALGVALLGSLQTVLYRADLPEHLGGGAVRESLARASEALGDGAALDLARESFTWAMQVTAVAAAVMLALAAATAWRVIPSTRARPSSHG</sequence>
<evidence type="ECO:0000259" key="8">
    <source>
        <dbReference type="PROSITE" id="PS50850"/>
    </source>
</evidence>
<dbReference type="SUPFAM" id="SSF103473">
    <property type="entry name" value="MFS general substrate transporter"/>
    <property type="match status" value="1"/>
</dbReference>
<gene>
    <name evidence="9" type="ORF">SAMN06272739_1887</name>
</gene>
<dbReference type="RefSeq" id="WP_099459152.1">
    <property type="nucleotide sequence ID" value="NZ_OCNK01000002.1"/>
</dbReference>
<feature type="transmembrane region" description="Helical" evidence="7">
    <location>
        <begin position="208"/>
        <end position="227"/>
    </location>
</feature>
<keyword evidence="3" id="KW-1003">Cell membrane</keyword>
<dbReference type="InterPro" id="IPR011701">
    <property type="entry name" value="MFS"/>
</dbReference>
<dbReference type="GO" id="GO:0022857">
    <property type="term" value="F:transmembrane transporter activity"/>
    <property type="evidence" value="ECO:0007669"/>
    <property type="project" value="InterPro"/>
</dbReference>
<protein>
    <submittedName>
        <fullName evidence="9">MFS transporter, DHA2 family, multidrug resistance protein</fullName>
    </submittedName>
</protein>
<feature type="transmembrane region" description="Helical" evidence="7">
    <location>
        <begin position="113"/>
        <end position="134"/>
    </location>
</feature>
<evidence type="ECO:0000313" key="10">
    <source>
        <dbReference type="Proteomes" id="UP000219482"/>
    </source>
</evidence>
<keyword evidence="5 7" id="KW-1133">Transmembrane helix</keyword>
<dbReference type="OrthoDB" id="3218509at2"/>
<dbReference type="EMBL" id="OCNK01000002">
    <property type="protein sequence ID" value="SOD98418.1"/>
    <property type="molecule type" value="Genomic_DNA"/>
</dbReference>
<keyword evidence="2" id="KW-0813">Transport</keyword>
<dbReference type="Gene3D" id="1.20.1250.20">
    <property type="entry name" value="MFS general substrate transporter like domains"/>
    <property type="match status" value="1"/>
</dbReference>
<evidence type="ECO:0000256" key="5">
    <source>
        <dbReference type="ARBA" id="ARBA00022989"/>
    </source>
</evidence>
<evidence type="ECO:0000256" key="2">
    <source>
        <dbReference type="ARBA" id="ARBA00022448"/>
    </source>
</evidence>
<feature type="transmembrane region" description="Helical" evidence="7">
    <location>
        <begin position="20"/>
        <end position="46"/>
    </location>
</feature>
<feature type="transmembrane region" description="Helical" evidence="7">
    <location>
        <begin position="275"/>
        <end position="296"/>
    </location>
</feature>
<dbReference type="Gene3D" id="1.20.1720.10">
    <property type="entry name" value="Multidrug resistance protein D"/>
    <property type="match status" value="1"/>
</dbReference>
<feature type="domain" description="Major facilitator superfamily (MFS) profile" evidence="8">
    <location>
        <begin position="22"/>
        <end position="496"/>
    </location>
</feature>
<evidence type="ECO:0000313" key="9">
    <source>
        <dbReference type="EMBL" id="SOD98418.1"/>
    </source>
</evidence>
<evidence type="ECO:0000256" key="7">
    <source>
        <dbReference type="SAM" id="Phobius"/>
    </source>
</evidence>
<evidence type="ECO:0000256" key="4">
    <source>
        <dbReference type="ARBA" id="ARBA00022692"/>
    </source>
</evidence>
<feature type="transmembrane region" description="Helical" evidence="7">
    <location>
        <begin position="146"/>
        <end position="166"/>
    </location>
</feature>
<accession>A0A286GS99</accession>
<feature type="transmembrane region" description="Helical" evidence="7">
    <location>
        <begin position="468"/>
        <end position="492"/>
    </location>
</feature>
<keyword evidence="10" id="KW-1185">Reference proteome</keyword>
<dbReference type="CDD" id="cd17321">
    <property type="entry name" value="MFS_MMR_MDR_like"/>
    <property type="match status" value="1"/>
</dbReference>
<dbReference type="InterPro" id="IPR005829">
    <property type="entry name" value="Sugar_transporter_CS"/>
</dbReference>
<feature type="transmembrane region" description="Helical" evidence="7">
    <location>
        <begin position="233"/>
        <end position="254"/>
    </location>
</feature>
<dbReference type="GO" id="GO:0005886">
    <property type="term" value="C:plasma membrane"/>
    <property type="evidence" value="ECO:0007669"/>
    <property type="project" value="UniProtKB-SubCell"/>
</dbReference>
<dbReference type="PANTHER" id="PTHR42718:SF47">
    <property type="entry name" value="METHYL VIOLOGEN RESISTANCE PROTEIN SMVA"/>
    <property type="match status" value="1"/>
</dbReference>